<feature type="binding site" evidence="7">
    <location>
        <position position="136"/>
    </location>
    <ligand>
        <name>(2S)-2-hydroxy-3-oxobutyl phosphate</name>
        <dbReference type="ChEBI" id="CHEBI:58830"/>
    </ligand>
</feature>
<evidence type="ECO:0000256" key="6">
    <source>
        <dbReference type="ARBA" id="ARBA00048785"/>
    </source>
</evidence>
<comment type="function">
    <text evidence="7">Catalyzes the formation of 6,7-dimethyl-8-ribityllumazine by condensation of 5-amino-6-(D-ribitylamino)uracil with 3,4-dihydroxy-2-butanone 4-phosphate. This is the penultimate step in the biosynthesis of riboflavin.</text>
</comment>
<feature type="binding site" evidence="7">
    <location>
        <begin position="89"/>
        <end position="91"/>
    </location>
    <ligand>
        <name>5-amino-6-(D-ribitylamino)uracil</name>
        <dbReference type="ChEBI" id="CHEBI:15934"/>
    </ligand>
</feature>
<dbReference type="NCBIfam" id="TIGR00114">
    <property type="entry name" value="lumazine-synth"/>
    <property type="match status" value="1"/>
</dbReference>
<evidence type="ECO:0000256" key="5">
    <source>
        <dbReference type="ARBA" id="ARBA00022679"/>
    </source>
</evidence>
<dbReference type="UniPathway" id="UPA00275">
    <property type="reaction ID" value="UER00404"/>
</dbReference>
<feature type="binding site" evidence="7">
    <location>
        <begin position="65"/>
        <end position="67"/>
    </location>
    <ligand>
        <name>5-amino-6-(D-ribitylamino)uracil</name>
        <dbReference type="ChEBI" id="CHEBI:15934"/>
    </ligand>
</feature>
<feature type="binding site" evidence="7">
    <location>
        <position position="31"/>
    </location>
    <ligand>
        <name>5-amino-6-(D-ribitylamino)uracil</name>
        <dbReference type="ChEBI" id="CHEBI:15934"/>
    </ligand>
</feature>
<proteinExistence type="inferred from homology"/>
<comment type="caution">
    <text evidence="8">The sequence shown here is derived from an EMBL/GenBank/DDBJ whole genome shotgun (WGS) entry which is preliminary data.</text>
</comment>
<dbReference type="HAMAP" id="MF_00178">
    <property type="entry name" value="Lumazine_synth"/>
    <property type="match status" value="1"/>
</dbReference>
<dbReference type="EC" id="2.5.1.78" evidence="3 7"/>
<dbReference type="RefSeq" id="WP_039423567.1">
    <property type="nucleotide sequence ID" value="NZ_JRAK01000039.1"/>
</dbReference>
<protein>
    <recommendedName>
        <fullName evidence="3 7">6,7-dimethyl-8-ribityllumazine synthase</fullName>
        <shortName evidence="7">DMRL synthase</shortName>
        <shortName evidence="7">LS</shortName>
        <shortName evidence="7">Lumazine synthase</shortName>
        <ecNumber evidence="3 7">2.5.1.78</ecNumber>
    </recommendedName>
</protein>
<dbReference type="GO" id="GO:0005829">
    <property type="term" value="C:cytosol"/>
    <property type="evidence" value="ECO:0007669"/>
    <property type="project" value="TreeGrafter"/>
</dbReference>
<dbReference type="EMBL" id="JRAK01000039">
    <property type="protein sequence ID" value="KGN92477.1"/>
    <property type="molecule type" value="Genomic_DNA"/>
</dbReference>
<evidence type="ECO:0000256" key="2">
    <source>
        <dbReference type="ARBA" id="ARBA00007424"/>
    </source>
</evidence>
<dbReference type="CDD" id="cd09209">
    <property type="entry name" value="Lumazine_synthase-I"/>
    <property type="match status" value="1"/>
</dbReference>
<evidence type="ECO:0000256" key="3">
    <source>
        <dbReference type="ARBA" id="ARBA00012664"/>
    </source>
</evidence>
<dbReference type="GO" id="GO:0009349">
    <property type="term" value="C:riboflavin synthase complex"/>
    <property type="evidence" value="ECO:0007669"/>
    <property type="project" value="UniProtKB-UniRule"/>
</dbReference>
<feature type="binding site" evidence="7">
    <location>
        <begin position="94"/>
        <end position="95"/>
    </location>
    <ligand>
        <name>(2S)-2-hydroxy-3-oxobutyl phosphate</name>
        <dbReference type="ChEBI" id="CHEBI:58830"/>
    </ligand>
</feature>
<evidence type="ECO:0000313" key="9">
    <source>
        <dbReference type="Proteomes" id="UP000030146"/>
    </source>
</evidence>
<evidence type="ECO:0000256" key="4">
    <source>
        <dbReference type="ARBA" id="ARBA00022619"/>
    </source>
</evidence>
<dbReference type="SUPFAM" id="SSF52121">
    <property type="entry name" value="Lumazine synthase"/>
    <property type="match status" value="1"/>
</dbReference>
<feature type="active site" description="Proton donor" evidence="7">
    <location>
        <position position="97"/>
    </location>
</feature>
<keyword evidence="5 7" id="KW-0808">Transferase</keyword>
<dbReference type="InterPro" id="IPR034964">
    <property type="entry name" value="LS"/>
</dbReference>
<organism evidence="8 9">
    <name type="scientific">Porphyromonas gulae</name>
    <dbReference type="NCBI Taxonomy" id="111105"/>
    <lineage>
        <taxon>Bacteria</taxon>
        <taxon>Pseudomonadati</taxon>
        <taxon>Bacteroidota</taxon>
        <taxon>Bacteroidia</taxon>
        <taxon>Bacteroidales</taxon>
        <taxon>Porphyromonadaceae</taxon>
        <taxon>Porphyromonas</taxon>
    </lineage>
</organism>
<feature type="binding site" evidence="7">
    <location>
        <position position="122"/>
    </location>
    <ligand>
        <name>5-amino-6-(D-ribitylamino)uracil</name>
        <dbReference type="ChEBI" id="CHEBI:15934"/>
    </ligand>
</feature>
<evidence type="ECO:0000256" key="1">
    <source>
        <dbReference type="ARBA" id="ARBA00004917"/>
    </source>
</evidence>
<dbReference type="InterPro" id="IPR002180">
    <property type="entry name" value="LS/RS"/>
</dbReference>
<dbReference type="Pfam" id="PF00885">
    <property type="entry name" value="DMRL_synthase"/>
    <property type="match status" value="1"/>
</dbReference>
<keyword evidence="4 7" id="KW-0686">Riboflavin biosynthesis</keyword>
<dbReference type="GO" id="GO:0000906">
    <property type="term" value="F:6,7-dimethyl-8-ribityllumazine synthase activity"/>
    <property type="evidence" value="ECO:0007669"/>
    <property type="project" value="UniProtKB-UniRule"/>
</dbReference>
<comment type="pathway">
    <text evidence="1 7">Cofactor biosynthesis; riboflavin biosynthesis; riboflavin from 2-hydroxy-3-oxobutyl phosphate and 5-amino-6-(D-ribitylamino)uracil: step 1/2.</text>
</comment>
<comment type="similarity">
    <text evidence="2 7">Belongs to the DMRL synthase family.</text>
</comment>
<dbReference type="InterPro" id="IPR036467">
    <property type="entry name" value="LS/RS_sf"/>
</dbReference>
<accession>A0A0A2FQP7</accession>
<dbReference type="PANTHER" id="PTHR21058">
    <property type="entry name" value="6,7-DIMETHYL-8-RIBITYLLUMAZINE SYNTHASE DMRL SYNTHASE LUMAZINE SYNTHASE"/>
    <property type="match status" value="1"/>
</dbReference>
<evidence type="ECO:0000256" key="7">
    <source>
        <dbReference type="HAMAP-Rule" id="MF_00178"/>
    </source>
</evidence>
<sequence>MATAYHNLSDYDYESVPGGKDLRIGIAVAEWNRNITEPLMKGAIDTLLEHGVSADNIIVQHVPGTFELTYASAYLAEQHEVDAVIAIGCVVRGDTPHFDYICQGVTQGITQLNADGFVPVIFGVLTTETMLQAEERAGGKHGNKGTEAAVTALKMAGLRRI</sequence>
<reference evidence="8 9" key="1">
    <citation type="submission" date="2014-08" db="EMBL/GenBank/DDBJ databases">
        <title>Porphyromonas gulae strain:COT-052_OH3439 Genome sequencing.</title>
        <authorList>
            <person name="Wallis C."/>
            <person name="Deusch O."/>
            <person name="O'Flynn C."/>
            <person name="Davis I."/>
            <person name="Jospin G."/>
            <person name="Darling A.E."/>
            <person name="Coil D.A."/>
            <person name="Alexiev A."/>
            <person name="Horsfall A."/>
            <person name="Kirkwood N."/>
            <person name="Harris S."/>
            <person name="Eisen J.A."/>
        </authorList>
    </citation>
    <scope>NUCLEOTIDE SEQUENCE [LARGE SCALE GENOMIC DNA]</scope>
    <source>
        <strain evidence="9">COT-052 OH3439</strain>
    </source>
</reference>
<dbReference type="Gene3D" id="3.40.50.960">
    <property type="entry name" value="Lumazine/riboflavin synthase"/>
    <property type="match status" value="1"/>
</dbReference>
<gene>
    <name evidence="7" type="primary">ribH</name>
    <name evidence="8" type="ORF">HR15_02305</name>
</gene>
<dbReference type="AlphaFoldDB" id="A0A0A2FQP7"/>
<dbReference type="GO" id="GO:0009231">
    <property type="term" value="P:riboflavin biosynthetic process"/>
    <property type="evidence" value="ECO:0007669"/>
    <property type="project" value="UniProtKB-UniRule"/>
</dbReference>
<dbReference type="PANTHER" id="PTHR21058:SF0">
    <property type="entry name" value="6,7-DIMETHYL-8-RIBITYLLUMAZINE SYNTHASE"/>
    <property type="match status" value="1"/>
</dbReference>
<comment type="catalytic activity">
    <reaction evidence="6 7">
        <text>(2S)-2-hydroxy-3-oxobutyl phosphate + 5-amino-6-(D-ribitylamino)uracil = 6,7-dimethyl-8-(1-D-ribityl)lumazine + phosphate + 2 H2O + H(+)</text>
        <dbReference type="Rhea" id="RHEA:26152"/>
        <dbReference type="ChEBI" id="CHEBI:15377"/>
        <dbReference type="ChEBI" id="CHEBI:15378"/>
        <dbReference type="ChEBI" id="CHEBI:15934"/>
        <dbReference type="ChEBI" id="CHEBI:43474"/>
        <dbReference type="ChEBI" id="CHEBI:58201"/>
        <dbReference type="ChEBI" id="CHEBI:58830"/>
        <dbReference type="EC" id="2.5.1.78"/>
    </reaction>
</comment>
<evidence type="ECO:0000313" key="8">
    <source>
        <dbReference type="EMBL" id="KGN92477.1"/>
    </source>
</evidence>
<dbReference type="Proteomes" id="UP000030146">
    <property type="component" value="Unassembled WGS sequence"/>
</dbReference>
<keyword evidence="9" id="KW-1185">Reference proteome</keyword>
<name>A0A0A2FQP7_9PORP</name>